<dbReference type="AlphaFoldDB" id="A0A3P6BZC6"/>
<protein>
    <submittedName>
        <fullName evidence="1">Uncharacterized protein</fullName>
    </submittedName>
</protein>
<sequence length="98" mass="11695">MVYLLLGMAQQGESSNGKEKEAFYRMLEDDEASINFGESFIDLYSVSIKRQRMNLNPERGRRYIYEVLYGHKVQCYNIIRMYPWYTFSNVKSLRMIIS</sequence>
<dbReference type="EMBL" id="LR031872">
    <property type="protein sequence ID" value="VDD00909.1"/>
    <property type="molecule type" value="Genomic_DNA"/>
</dbReference>
<proteinExistence type="predicted"/>
<evidence type="ECO:0000313" key="1">
    <source>
        <dbReference type="EMBL" id="VDD00909.1"/>
    </source>
</evidence>
<reference evidence="1" key="1">
    <citation type="submission" date="2018-11" db="EMBL/GenBank/DDBJ databases">
        <authorList>
            <consortium name="Genoscope - CEA"/>
            <person name="William W."/>
        </authorList>
    </citation>
    <scope>NUCLEOTIDE SEQUENCE</scope>
</reference>
<gene>
    <name evidence="1" type="ORF">BOLC3T21273H</name>
</gene>
<name>A0A3P6BZC6_BRAOL</name>
<organism evidence="1">
    <name type="scientific">Brassica oleracea</name>
    <name type="common">Wild cabbage</name>
    <dbReference type="NCBI Taxonomy" id="3712"/>
    <lineage>
        <taxon>Eukaryota</taxon>
        <taxon>Viridiplantae</taxon>
        <taxon>Streptophyta</taxon>
        <taxon>Embryophyta</taxon>
        <taxon>Tracheophyta</taxon>
        <taxon>Spermatophyta</taxon>
        <taxon>Magnoliopsida</taxon>
        <taxon>eudicotyledons</taxon>
        <taxon>Gunneridae</taxon>
        <taxon>Pentapetalae</taxon>
        <taxon>rosids</taxon>
        <taxon>malvids</taxon>
        <taxon>Brassicales</taxon>
        <taxon>Brassicaceae</taxon>
        <taxon>Brassiceae</taxon>
        <taxon>Brassica</taxon>
    </lineage>
</organism>
<accession>A0A3P6BZC6</accession>